<name>A0A8X6QTR5_NEPPI</name>
<comment type="caution">
    <text evidence="1">The sequence shown here is derived from an EMBL/GenBank/DDBJ whole genome shotgun (WGS) entry which is preliminary data.</text>
</comment>
<protein>
    <submittedName>
        <fullName evidence="1">Uncharacterized protein</fullName>
    </submittedName>
</protein>
<organism evidence="1 2">
    <name type="scientific">Nephila pilipes</name>
    <name type="common">Giant wood spider</name>
    <name type="synonym">Nephila maculata</name>
    <dbReference type="NCBI Taxonomy" id="299642"/>
    <lineage>
        <taxon>Eukaryota</taxon>
        <taxon>Metazoa</taxon>
        <taxon>Ecdysozoa</taxon>
        <taxon>Arthropoda</taxon>
        <taxon>Chelicerata</taxon>
        <taxon>Arachnida</taxon>
        <taxon>Araneae</taxon>
        <taxon>Araneomorphae</taxon>
        <taxon>Entelegynae</taxon>
        <taxon>Araneoidea</taxon>
        <taxon>Nephilidae</taxon>
        <taxon>Nephila</taxon>
    </lineage>
</organism>
<evidence type="ECO:0000313" key="1">
    <source>
        <dbReference type="EMBL" id="GFU38892.1"/>
    </source>
</evidence>
<reference evidence="1" key="1">
    <citation type="submission" date="2020-08" db="EMBL/GenBank/DDBJ databases">
        <title>Multicomponent nature underlies the extraordinary mechanical properties of spider dragline silk.</title>
        <authorList>
            <person name="Kono N."/>
            <person name="Nakamura H."/>
            <person name="Mori M."/>
            <person name="Yoshida Y."/>
            <person name="Ohtoshi R."/>
            <person name="Malay A.D."/>
            <person name="Moran D.A.P."/>
            <person name="Tomita M."/>
            <person name="Numata K."/>
            <person name="Arakawa K."/>
        </authorList>
    </citation>
    <scope>NUCLEOTIDE SEQUENCE</scope>
</reference>
<dbReference type="AlphaFoldDB" id="A0A8X6QTR5"/>
<gene>
    <name evidence="1" type="ORF">NPIL_105391</name>
</gene>
<accession>A0A8X6QTR5</accession>
<keyword evidence="2" id="KW-1185">Reference proteome</keyword>
<dbReference type="EMBL" id="BMAW01131319">
    <property type="protein sequence ID" value="GFU38892.1"/>
    <property type="molecule type" value="Genomic_DNA"/>
</dbReference>
<dbReference type="Proteomes" id="UP000887013">
    <property type="component" value="Unassembled WGS sequence"/>
</dbReference>
<proteinExistence type="predicted"/>
<evidence type="ECO:0000313" key="2">
    <source>
        <dbReference type="Proteomes" id="UP000887013"/>
    </source>
</evidence>
<sequence>MDKPLGSVWRSGYIDGRELWEISESPTDGGAADIARSYTVGRERCSEVREQATLTNLQFPRRGCLVNFHTDNEKTIRIKDYLTCEERHSVSNAAHCTFFYVLQPSEYKSTKLKL</sequence>